<dbReference type="EMBL" id="KF669656">
    <property type="protein sequence ID" value="AGY47974.1"/>
    <property type="molecule type" value="Genomic_DNA"/>
</dbReference>
<dbReference type="RefSeq" id="YP_009006499.1">
    <property type="nucleotide sequence ID" value="NC_023570.1"/>
</dbReference>
<dbReference type="GeneID" id="18503440"/>
<proteinExistence type="predicted"/>
<reference evidence="1 2" key="1">
    <citation type="journal article" date="2013" name="Genome Announc.">
        <title>Complete Genome of Acinetobacter baumannii Podophage Petty.</title>
        <authorList>
            <person name="Mumm I.P."/>
            <person name="Wood T.L."/>
            <person name="Chamakura K.R."/>
            <person name="Kuty Everett G.F."/>
        </authorList>
    </citation>
    <scope>NUCLEOTIDE SEQUENCE [LARGE SCALE GENOMIC DNA]</scope>
</reference>
<organism evidence="1 2">
    <name type="scientific">Acinetobacter phage Petty</name>
    <dbReference type="NCBI Taxonomy" id="1406779"/>
    <lineage>
        <taxon>Viruses</taxon>
        <taxon>Duplodnaviria</taxon>
        <taxon>Heunggongvirae</taxon>
        <taxon>Uroviricota</taxon>
        <taxon>Caudoviricetes</taxon>
        <taxon>Autographivirales</taxon>
        <taxon>Autoscriptoviridae</taxon>
        <taxon>Beijerinckvirinae</taxon>
        <taxon>Pettyvirus</taxon>
        <taxon>Pettyvirus petty</taxon>
    </lineage>
</organism>
<name>U5PVL0_9CAUD</name>
<protein>
    <submittedName>
        <fullName evidence="1">Uncharacterized protein</fullName>
    </submittedName>
</protein>
<keyword evidence="2" id="KW-1185">Reference proteome</keyword>
<accession>U5PVL0</accession>
<evidence type="ECO:0000313" key="2">
    <source>
        <dbReference type="Proteomes" id="UP000017654"/>
    </source>
</evidence>
<dbReference type="KEGG" id="vg:18503440"/>
<gene>
    <name evidence="1" type="ORF">Petty_2</name>
</gene>
<sequence length="72" mass="8285">MLVYNQGVIAMAVFKTRTVDATTIQKTRVRQYKDSTEGYNVVRLLDINGNIIGNALMDFEADAPFFRQYQYT</sequence>
<dbReference type="Proteomes" id="UP000017654">
    <property type="component" value="Segment"/>
</dbReference>
<evidence type="ECO:0000313" key="1">
    <source>
        <dbReference type="EMBL" id="AGY47974.1"/>
    </source>
</evidence>